<name>A0A4R3KF75_9BACI</name>
<dbReference type="EMBL" id="SMAB01000013">
    <property type="protein sequence ID" value="TCS81291.1"/>
    <property type="molecule type" value="Genomic_DNA"/>
</dbReference>
<dbReference type="PANTHER" id="PTHR23131:SF4">
    <property type="entry name" value="METALLO-BETA-LACTAMASE SUPERFAMILY POTEIN"/>
    <property type="match status" value="1"/>
</dbReference>
<dbReference type="AlphaFoldDB" id="A0A4R3KF75"/>
<dbReference type="InterPro" id="IPR050662">
    <property type="entry name" value="Sec-metab_biosynth-thioest"/>
</dbReference>
<keyword evidence="3" id="KW-1185">Reference proteome</keyword>
<evidence type="ECO:0000313" key="2">
    <source>
        <dbReference type="EMBL" id="TCS81291.1"/>
    </source>
</evidence>
<dbReference type="InterPro" id="IPR001279">
    <property type="entry name" value="Metallo-B-lactamas"/>
</dbReference>
<dbReference type="SMART" id="SM00849">
    <property type="entry name" value="Lactamase_B"/>
    <property type="match status" value="1"/>
</dbReference>
<dbReference type="OrthoDB" id="2971563at2"/>
<dbReference type="Gene3D" id="3.60.15.10">
    <property type="entry name" value="Ribonuclease Z/Hydroxyacylglutathione hydrolase-like"/>
    <property type="match status" value="1"/>
</dbReference>
<evidence type="ECO:0000313" key="3">
    <source>
        <dbReference type="Proteomes" id="UP000295788"/>
    </source>
</evidence>
<keyword evidence="2" id="KW-0378">Hydrolase</keyword>
<protein>
    <submittedName>
        <fullName evidence="2">Glyoxylase-like metal-dependent hydrolase (Beta-lactamase superfamily II)</fullName>
    </submittedName>
</protein>
<dbReference type="Pfam" id="PF00753">
    <property type="entry name" value="Lactamase_B"/>
    <property type="match status" value="1"/>
</dbReference>
<proteinExistence type="predicted"/>
<evidence type="ECO:0000259" key="1">
    <source>
        <dbReference type="SMART" id="SM00849"/>
    </source>
</evidence>
<feature type="domain" description="Metallo-beta-lactamase" evidence="1">
    <location>
        <begin position="28"/>
        <end position="245"/>
    </location>
</feature>
<sequence length="336" mass="39138">MLEISERKKEYDHHLFSFEIPTPFSIGTENAYLLLGDKLTLIDSGPKTEKAWKAFIYQLNENGFRIKDIEQIILTHQHVDHSGLLGMIKEYHPKVRIYTHPWTIPWVEKDPKFIQQKLIFFRELFSENGLSREQIQEIENFYSDLDQFMDPIKIDGILEDGMNLEGHLGWKVIHSPGHSLGHIVLYHEKRKILIAGDHIIGHTSAGAFVEPSIEQNEPRPQSVVAYQESLRDLRSLPLSRIYSGHGAVIDDPYEVIDNQLDRFERKKKQLEGFLVEGDFSVYELMKLTYPNRYYKHLALYFAEVIGHLDLLEIEGKVSTYKQGHIIKYHLEKSSSH</sequence>
<gene>
    <name evidence="2" type="ORF">EDD72_11349</name>
</gene>
<dbReference type="SUPFAM" id="SSF56281">
    <property type="entry name" value="Metallo-hydrolase/oxidoreductase"/>
    <property type="match status" value="1"/>
</dbReference>
<dbReference type="PANTHER" id="PTHR23131">
    <property type="entry name" value="ENDORIBONUCLEASE LACTB2"/>
    <property type="match status" value="1"/>
</dbReference>
<comment type="caution">
    <text evidence="2">The sequence shown here is derived from an EMBL/GenBank/DDBJ whole genome shotgun (WGS) entry which is preliminary data.</text>
</comment>
<reference evidence="2 3" key="1">
    <citation type="submission" date="2019-03" db="EMBL/GenBank/DDBJ databases">
        <title>Genomic Encyclopedia of Type Strains, Phase IV (KMG-IV): sequencing the most valuable type-strain genomes for metagenomic binning, comparative biology and taxonomic classification.</title>
        <authorList>
            <person name="Goeker M."/>
        </authorList>
    </citation>
    <scope>NUCLEOTIDE SEQUENCE [LARGE SCALE GENOMIC DNA]</scope>
    <source>
        <strain evidence="2 3">DSM 23802</strain>
    </source>
</reference>
<dbReference type="Proteomes" id="UP000295788">
    <property type="component" value="Unassembled WGS sequence"/>
</dbReference>
<accession>A0A4R3KF75</accession>
<organism evidence="2 3">
    <name type="scientific">Tepidibacillus fermentans</name>
    <dbReference type="NCBI Taxonomy" id="1281767"/>
    <lineage>
        <taxon>Bacteria</taxon>
        <taxon>Bacillati</taxon>
        <taxon>Bacillota</taxon>
        <taxon>Bacilli</taxon>
        <taxon>Bacillales</taxon>
        <taxon>Bacillaceae</taxon>
        <taxon>Tepidibacillus</taxon>
    </lineage>
</organism>
<dbReference type="GO" id="GO:0016787">
    <property type="term" value="F:hydrolase activity"/>
    <property type="evidence" value="ECO:0007669"/>
    <property type="project" value="UniProtKB-KW"/>
</dbReference>
<dbReference type="RefSeq" id="WP_132769411.1">
    <property type="nucleotide sequence ID" value="NZ_SMAB01000013.1"/>
</dbReference>
<dbReference type="InterPro" id="IPR036866">
    <property type="entry name" value="RibonucZ/Hydroxyglut_hydro"/>
</dbReference>